<sequence length="212" mass="22930">MDLQLRRREQTGCWTGLVKLLQACGLCQGRGYESAFSEETTESAGGSVQAAYQAPVPASGASSSRGHAEARAEAALLPKGREAATDSSSAVHHTLEPASELCTGERSGNAEQPPSSKAHRRIQSYEHLTRINTAMSGKLSPMGQRRVPSGLSLADNDYECCPTCLEAYTTENPKILTKCQHAYHLSCIYEWLERSNTCPVCGKAMSFEEMLA</sequence>
<feature type="domain" description="RING-type" evidence="11">
    <location>
        <begin position="161"/>
        <end position="201"/>
    </location>
</feature>
<organism evidence="12 13">
    <name type="scientific">Apatococcus lobatus</name>
    <dbReference type="NCBI Taxonomy" id="904363"/>
    <lineage>
        <taxon>Eukaryota</taxon>
        <taxon>Viridiplantae</taxon>
        <taxon>Chlorophyta</taxon>
        <taxon>core chlorophytes</taxon>
        <taxon>Trebouxiophyceae</taxon>
        <taxon>Chlorellales</taxon>
        <taxon>Chlorellaceae</taxon>
        <taxon>Apatococcus</taxon>
    </lineage>
</organism>
<protein>
    <recommendedName>
        <fullName evidence="3">RING-type E3 ubiquitin transferase</fullName>
        <ecNumber evidence="3">2.3.2.27</ecNumber>
    </recommendedName>
</protein>
<reference evidence="12 13" key="1">
    <citation type="journal article" date="2024" name="Nat. Commun.">
        <title>Phylogenomics reveals the evolutionary origins of lichenization in chlorophyte algae.</title>
        <authorList>
            <person name="Puginier C."/>
            <person name="Libourel C."/>
            <person name="Otte J."/>
            <person name="Skaloud P."/>
            <person name="Haon M."/>
            <person name="Grisel S."/>
            <person name="Petersen M."/>
            <person name="Berrin J.G."/>
            <person name="Delaux P.M."/>
            <person name="Dal Grande F."/>
            <person name="Keller J."/>
        </authorList>
    </citation>
    <scope>NUCLEOTIDE SEQUENCE [LARGE SCALE GENOMIC DNA]</scope>
    <source>
        <strain evidence="12 13">SAG 2145</strain>
    </source>
</reference>
<dbReference type="InterPro" id="IPR024766">
    <property type="entry name" value="Znf_RING_H2"/>
</dbReference>
<dbReference type="PROSITE" id="PS50089">
    <property type="entry name" value="ZF_RING_2"/>
    <property type="match status" value="1"/>
</dbReference>
<comment type="caution">
    <text evidence="12">The sequence shown here is derived from an EMBL/GenBank/DDBJ whole genome shotgun (WGS) entry which is preliminary data.</text>
</comment>
<dbReference type="PANTHER" id="PTHR46463">
    <property type="entry name" value="ZINC FINGER, RING/FYVE/PHD-TYPE"/>
    <property type="match status" value="1"/>
</dbReference>
<accession>A0AAW1RIY6</accession>
<keyword evidence="6 9" id="KW-0863">Zinc-finger</keyword>
<dbReference type="InterPro" id="IPR013083">
    <property type="entry name" value="Znf_RING/FYVE/PHD"/>
</dbReference>
<dbReference type="EC" id="2.3.2.27" evidence="3"/>
<dbReference type="EMBL" id="JALJOS010000010">
    <property type="protein sequence ID" value="KAK9833791.1"/>
    <property type="molecule type" value="Genomic_DNA"/>
</dbReference>
<name>A0AAW1RIY6_9CHLO</name>
<evidence type="ECO:0000256" key="6">
    <source>
        <dbReference type="ARBA" id="ARBA00022771"/>
    </source>
</evidence>
<comment type="pathway">
    <text evidence="2">Protein modification; protein ubiquitination.</text>
</comment>
<comment type="catalytic activity">
    <reaction evidence="1">
        <text>S-ubiquitinyl-[E2 ubiquitin-conjugating enzyme]-L-cysteine + [acceptor protein]-L-lysine = [E2 ubiquitin-conjugating enzyme]-L-cysteine + N(6)-ubiquitinyl-[acceptor protein]-L-lysine.</text>
        <dbReference type="EC" id="2.3.2.27"/>
    </reaction>
</comment>
<evidence type="ECO:0000313" key="13">
    <source>
        <dbReference type="Proteomes" id="UP001438707"/>
    </source>
</evidence>
<feature type="region of interest" description="Disordered" evidence="10">
    <location>
        <begin position="79"/>
        <end position="119"/>
    </location>
</feature>
<keyword evidence="5" id="KW-0479">Metal-binding</keyword>
<evidence type="ECO:0000256" key="1">
    <source>
        <dbReference type="ARBA" id="ARBA00000900"/>
    </source>
</evidence>
<evidence type="ECO:0000259" key="11">
    <source>
        <dbReference type="PROSITE" id="PS50089"/>
    </source>
</evidence>
<evidence type="ECO:0000256" key="5">
    <source>
        <dbReference type="ARBA" id="ARBA00022723"/>
    </source>
</evidence>
<dbReference type="Proteomes" id="UP001438707">
    <property type="component" value="Unassembled WGS sequence"/>
</dbReference>
<dbReference type="Pfam" id="PF12678">
    <property type="entry name" value="zf-rbx1"/>
    <property type="match status" value="1"/>
</dbReference>
<evidence type="ECO:0000256" key="2">
    <source>
        <dbReference type="ARBA" id="ARBA00004906"/>
    </source>
</evidence>
<evidence type="ECO:0000256" key="7">
    <source>
        <dbReference type="ARBA" id="ARBA00022786"/>
    </source>
</evidence>
<dbReference type="Gene3D" id="3.30.40.10">
    <property type="entry name" value="Zinc/RING finger domain, C3HC4 (zinc finger)"/>
    <property type="match status" value="1"/>
</dbReference>
<dbReference type="SUPFAM" id="SSF57850">
    <property type="entry name" value="RING/U-box"/>
    <property type="match status" value="1"/>
</dbReference>
<dbReference type="InterPro" id="IPR001841">
    <property type="entry name" value="Znf_RING"/>
</dbReference>
<evidence type="ECO:0000313" key="12">
    <source>
        <dbReference type="EMBL" id="KAK9833791.1"/>
    </source>
</evidence>
<proteinExistence type="predicted"/>
<evidence type="ECO:0000256" key="3">
    <source>
        <dbReference type="ARBA" id="ARBA00012483"/>
    </source>
</evidence>
<keyword evidence="4" id="KW-0808">Transferase</keyword>
<dbReference type="GO" id="GO:0061630">
    <property type="term" value="F:ubiquitin protein ligase activity"/>
    <property type="evidence" value="ECO:0007669"/>
    <property type="project" value="UniProtKB-EC"/>
</dbReference>
<dbReference type="SMART" id="SM00184">
    <property type="entry name" value="RING"/>
    <property type="match status" value="1"/>
</dbReference>
<evidence type="ECO:0000256" key="9">
    <source>
        <dbReference type="PROSITE-ProRule" id="PRU00175"/>
    </source>
</evidence>
<dbReference type="AlphaFoldDB" id="A0AAW1RIY6"/>
<dbReference type="CDD" id="cd23116">
    <property type="entry name" value="RING-H2_AIRP1-like"/>
    <property type="match status" value="1"/>
</dbReference>
<gene>
    <name evidence="12" type="ORF">WJX74_005921</name>
</gene>
<dbReference type="PANTHER" id="PTHR46463:SF10">
    <property type="entry name" value="OS01G0926200 PROTEIN"/>
    <property type="match status" value="1"/>
</dbReference>
<keyword evidence="13" id="KW-1185">Reference proteome</keyword>
<dbReference type="GO" id="GO:0008270">
    <property type="term" value="F:zinc ion binding"/>
    <property type="evidence" value="ECO:0007669"/>
    <property type="project" value="UniProtKB-KW"/>
</dbReference>
<evidence type="ECO:0000256" key="10">
    <source>
        <dbReference type="SAM" id="MobiDB-lite"/>
    </source>
</evidence>
<keyword evidence="8" id="KW-0862">Zinc</keyword>
<evidence type="ECO:0000256" key="4">
    <source>
        <dbReference type="ARBA" id="ARBA00022679"/>
    </source>
</evidence>
<keyword evidence="7" id="KW-0833">Ubl conjugation pathway</keyword>
<evidence type="ECO:0000256" key="8">
    <source>
        <dbReference type="ARBA" id="ARBA00022833"/>
    </source>
</evidence>